<organism evidence="1 2">
    <name type="scientific">Alkalimonas amylolytica</name>
    <dbReference type="NCBI Taxonomy" id="152573"/>
    <lineage>
        <taxon>Bacteria</taxon>
        <taxon>Pseudomonadati</taxon>
        <taxon>Pseudomonadota</taxon>
        <taxon>Gammaproteobacteria</taxon>
        <taxon>Alkalimonas</taxon>
    </lineage>
</organism>
<protein>
    <recommendedName>
        <fullName evidence="3">DUF4336 domain-containing protein</fullName>
    </recommendedName>
</protein>
<evidence type="ECO:0000313" key="2">
    <source>
        <dbReference type="Proteomes" id="UP000198773"/>
    </source>
</evidence>
<dbReference type="AlphaFoldDB" id="A0A1H3ZFB6"/>
<evidence type="ECO:0000313" key="1">
    <source>
        <dbReference type="EMBL" id="SEA22469.1"/>
    </source>
</evidence>
<dbReference type="STRING" id="152573.SAMN04488051_102166"/>
<gene>
    <name evidence="1" type="ORF">SAMN04488051_102166</name>
</gene>
<sequence length="237" mass="27303">MEQLADSVWMVDGPAVPFYGMPYTTRMVIVRLEDGALWVHSPIQWQPAFKQQLAALGEVKYLIAPNHLHHLFLADWQQQYPEARLYGTAQVQAKRPELTYAGILDETTHTPWQQDIAQLLFTGSKAMQEAVFFHRASCILILTDLIENFSPKHFNPWQRLLARLMGILAPQGQTPLDWRLSFVFGKAQAREHLLRMLSWQPECIVMAHGELVQHDAVAFLRHSFRWLKLPDTAGQHD</sequence>
<reference evidence="1 2" key="1">
    <citation type="submission" date="2016-10" db="EMBL/GenBank/DDBJ databases">
        <authorList>
            <person name="de Groot N.N."/>
        </authorList>
    </citation>
    <scope>NUCLEOTIDE SEQUENCE [LARGE SCALE GENOMIC DNA]</scope>
    <source>
        <strain evidence="1 2">CGMCC 1.3430</strain>
    </source>
</reference>
<keyword evidence="2" id="KW-1185">Reference proteome</keyword>
<dbReference type="OrthoDB" id="450111at2"/>
<dbReference type="PANTHER" id="PTHR33835">
    <property type="entry name" value="YALI0C07656P"/>
    <property type="match status" value="1"/>
</dbReference>
<proteinExistence type="predicted"/>
<dbReference type="InterPro" id="IPR036866">
    <property type="entry name" value="RibonucZ/Hydroxyglut_hydro"/>
</dbReference>
<dbReference type="Proteomes" id="UP000198773">
    <property type="component" value="Unassembled WGS sequence"/>
</dbReference>
<accession>A0A1H3ZFB6</accession>
<dbReference type="PANTHER" id="PTHR33835:SF1">
    <property type="entry name" value="METALLO-BETA-LACTAMASE DOMAIN-CONTAINING PROTEIN"/>
    <property type="match status" value="1"/>
</dbReference>
<name>A0A1H3ZFB6_ALKAM</name>
<evidence type="ECO:0008006" key="3">
    <source>
        <dbReference type="Google" id="ProtNLM"/>
    </source>
</evidence>
<dbReference type="Pfam" id="PF14234">
    <property type="entry name" value="DUF4336"/>
    <property type="match status" value="1"/>
</dbReference>
<dbReference type="InterPro" id="IPR025638">
    <property type="entry name" value="DUF4336"/>
</dbReference>
<dbReference type="SUPFAM" id="SSF56281">
    <property type="entry name" value="Metallo-hydrolase/oxidoreductase"/>
    <property type="match status" value="1"/>
</dbReference>
<dbReference type="RefSeq" id="WP_091341056.1">
    <property type="nucleotide sequence ID" value="NZ_FNRM01000002.1"/>
</dbReference>
<dbReference type="EMBL" id="FNRM01000002">
    <property type="protein sequence ID" value="SEA22469.1"/>
    <property type="molecule type" value="Genomic_DNA"/>
</dbReference>